<evidence type="ECO:0000256" key="1">
    <source>
        <dbReference type="SAM" id="SignalP"/>
    </source>
</evidence>
<keyword evidence="1" id="KW-0732">Signal</keyword>
<reference evidence="2" key="1">
    <citation type="submission" date="2022-03" db="EMBL/GenBank/DDBJ databases">
        <authorList>
            <person name="Tunstrom K."/>
        </authorList>
    </citation>
    <scope>NUCLEOTIDE SEQUENCE</scope>
</reference>
<organism evidence="2 3">
    <name type="scientific">Euphydryas editha</name>
    <name type="common">Edith's checkerspot</name>
    <dbReference type="NCBI Taxonomy" id="104508"/>
    <lineage>
        <taxon>Eukaryota</taxon>
        <taxon>Metazoa</taxon>
        <taxon>Ecdysozoa</taxon>
        <taxon>Arthropoda</taxon>
        <taxon>Hexapoda</taxon>
        <taxon>Insecta</taxon>
        <taxon>Pterygota</taxon>
        <taxon>Neoptera</taxon>
        <taxon>Endopterygota</taxon>
        <taxon>Lepidoptera</taxon>
        <taxon>Glossata</taxon>
        <taxon>Ditrysia</taxon>
        <taxon>Papilionoidea</taxon>
        <taxon>Nymphalidae</taxon>
        <taxon>Nymphalinae</taxon>
        <taxon>Euphydryas</taxon>
    </lineage>
</organism>
<gene>
    <name evidence="2" type="ORF">EEDITHA_LOCUS13693</name>
</gene>
<accession>A0AAU9UHK8</accession>
<keyword evidence="3" id="KW-1185">Reference proteome</keyword>
<dbReference type="Proteomes" id="UP001153954">
    <property type="component" value="Unassembled WGS sequence"/>
</dbReference>
<proteinExistence type="predicted"/>
<protein>
    <recommendedName>
        <fullName evidence="4">Ommochrome-binding protein-like</fullName>
    </recommendedName>
</protein>
<dbReference type="SUPFAM" id="SSF101898">
    <property type="entry name" value="NHL repeat"/>
    <property type="match status" value="1"/>
</dbReference>
<feature type="chain" id="PRO_5043930868" description="Ommochrome-binding protein-like" evidence="1">
    <location>
        <begin position="16"/>
        <end position="283"/>
    </location>
</feature>
<comment type="caution">
    <text evidence="2">The sequence shown here is derived from an EMBL/GenBank/DDBJ whole genome shotgun (WGS) entry which is preliminary data.</text>
</comment>
<name>A0AAU9UHK8_EUPED</name>
<dbReference type="Gene3D" id="2.130.10.10">
    <property type="entry name" value="YVTN repeat-like/Quinoprotein amine dehydrogenase"/>
    <property type="match status" value="1"/>
</dbReference>
<evidence type="ECO:0008006" key="4">
    <source>
        <dbReference type="Google" id="ProtNLM"/>
    </source>
</evidence>
<evidence type="ECO:0000313" key="3">
    <source>
        <dbReference type="Proteomes" id="UP001153954"/>
    </source>
</evidence>
<feature type="signal peptide" evidence="1">
    <location>
        <begin position="1"/>
        <end position="15"/>
    </location>
</feature>
<evidence type="ECO:0000313" key="2">
    <source>
        <dbReference type="EMBL" id="CAH2098593.1"/>
    </source>
</evidence>
<dbReference type="EMBL" id="CAKOGL010000020">
    <property type="protein sequence ID" value="CAH2098593.1"/>
    <property type="molecule type" value="Genomic_DNA"/>
</dbReference>
<sequence length="283" mass="31726">MHLFLLLTTAAVIQAGVINEGEETTVKPCDGVMINGTYHEIEELKTGIDRPYMLAVDYSTNTVYFSYSLNSDNDGFKTASINLNTKVFADLNGINNGFAQAVDPKNDEVYVGGSDGIYKYNKTAKSAELFTAKGSNIWNIFIKDRLYYSDFPSQFLYVYLNGESVRYKDLEDTKVDFFIIDKDDTIFFTNATGLYSQQKGTKDATLYQEFPVNGVRGLTTNINGDPFACFEDGIYKIDKSDVSLKKIIEIDDAFGLAFDKDSNIVYSDATKLIRLKPNKDKTC</sequence>
<dbReference type="InterPro" id="IPR015943">
    <property type="entry name" value="WD40/YVTN_repeat-like_dom_sf"/>
</dbReference>
<dbReference type="AlphaFoldDB" id="A0AAU9UHK8"/>